<dbReference type="InterPro" id="IPR008250">
    <property type="entry name" value="ATPase_P-typ_transduc_dom_A_sf"/>
</dbReference>
<dbReference type="InterPro" id="IPR006121">
    <property type="entry name" value="HMA_dom"/>
</dbReference>
<dbReference type="Gene3D" id="3.40.1110.10">
    <property type="entry name" value="Calcium-transporting ATPase, cytoplasmic domain N"/>
    <property type="match status" value="1"/>
</dbReference>
<dbReference type="PROSITE" id="PS00154">
    <property type="entry name" value="ATPASE_E1_E2"/>
    <property type="match status" value="1"/>
</dbReference>
<keyword evidence="20" id="KW-1185">Reference proteome</keyword>
<dbReference type="Pfam" id="PF00403">
    <property type="entry name" value="HMA"/>
    <property type="match status" value="3"/>
</dbReference>
<feature type="transmembrane region" description="Helical" evidence="16">
    <location>
        <begin position="391"/>
        <end position="409"/>
    </location>
</feature>
<evidence type="ECO:0000256" key="15">
    <source>
        <dbReference type="ARBA" id="ARBA00049289"/>
    </source>
</evidence>
<dbReference type="Pfam" id="PF00702">
    <property type="entry name" value="Hydrolase"/>
    <property type="match status" value="1"/>
</dbReference>
<keyword evidence="4" id="KW-0813">Transport</keyword>
<dbReference type="InterPro" id="IPR023214">
    <property type="entry name" value="HAD_sf"/>
</dbReference>
<keyword evidence="11 16" id="KW-1133">Transmembrane helix</keyword>
<evidence type="ECO:0000256" key="14">
    <source>
        <dbReference type="ARBA" id="ARBA00023136"/>
    </source>
</evidence>
<dbReference type="SUPFAM" id="SSF81665">
    <property type="entry name" value="Calcium ATPase, transmembrane domain M"/>
    <property type="match status" value="1"/>
</dbReference>
<evidence type="ECO:0000256" key="17">
    <source>
        <dbReference type="SAM" id="MobiDB-lite"/>
    </source>
</evidence>
<dbReference type="InterPro" id="IPR023298">
    <property type="entry name" value="ATPase_P-typ_TM_dom_sf"/>
</dbReference>
<keyword evidence="8 16" id="KW-0547">Nucleotide-binding</keyword>
<comment type="catalytic activity">
    <reaction evidence="15">
        <text>Cu(+)(in) + ATP + H2O = Cu(+)(out) + ADP + phosphate + H(+)</text>
        <dbReference type="Rhea" id="RHEA:25792"/>
        <dbReference type="ChEBI" id="CHEBI:15377"/>
        <dbReference type="ChEBI" id="CHEBI:15378"/>
        <dbReference type="ChEBI" id="CHEBI:30616"/>
        <dbReference type="ChEBI" id="CHEBI:43474"/>
        <dbReference type="ChEBI" id="CHEBI:49552"/>
        <dbReference type="ChEBI" id="CHEBI:456216"/>
        <dbReference type="EC" id="7.2.2.8"/>
    </reaction>
</comment>
<dbReference type="Gene3D" id="2.70.150.10">
    <property type="entry name" value="Calcium-transporting ATPase, cytoplasmic transduction domain A"/>
    <property type="match status" value="1"/>
</dbReference>
<dbReference type="PROSITE" id="PS50846">
    <property type="entry name" value="HMA_2"/>
    <property type="match status" value="3"/>
</dbReference>
<feature type="transmembrane region" description="Helical" evidence="16">
    <location>
        <begin position="349"/>
        <end position="370"/>
    </location>
</feature>
<evidence type="ECO:0000256" key="8">
    <source>
        <dbReference type="ARBA" id="ARBA00022741"/>
    </source>
</evidence>
<dbReference type="GO" id="GO:0016020">
    <property type="term" value="C:membrane"/>
    <property type="evidence" value="ECO:0007669"/>
    <property type="project" value="UniProtKB-SubCell"/>
</dbReference>
<dbReference type="SUPFAM" id="SSF81653">
    <property type="entry name" value="Calcium ATPase, transduction domain A"/>
    <property type="match status" value="1"/>
</dbReference>
<evidence type="ECO:0000256" key="2">
    <source>
        <dbReference type="ARBA" id="ARBA00006024"/>
    </source>
</evidence>
<dbReference type="PRINTS" id="PR00943">
    <property type="entry name" value="CUATPASE"/>
</dbReference>
<keyword evidence="9 16" id="KW-0067">ATP-binding</keyword>
<dbReference type="PROSITE" id="PS01047">
    <property type="entry name" value="HMA_1"/>
    <property type="match status" value="2"/>
</dbReference>
<dbReference type="GO" id="GO:0016887">
    <property type="term" value="F:ATP hydrolysis activity"/>
    <property type="evidence" value="ECO:0007669"/>
    <property type="project" value="InterPro"/>
</dbReference>
<dbReference type="EMBL" id="CM035420">
    <property type="protein sequence ID" value="KAH7405139.1"/>
    <property type="molecule type" value="Genomic_DNA"/>
</dbReference>
<dbReference type="InterPro" id="IPR027256">
    <property type="entry name" value="P-typ_ATPase_IB"/>
</dbReference>
<dbReference type="InterPro" id="IPR017969">
    <property type="entry name" value="Heavy-metal-associated_CS"/>
</dbReference>
<feature type="compositionally biased region" description="Low complexity" evidence="17">
    <location>
        <begin position="44"/>
        <end position="57"/>
    </location>
</feature>
<keyword evidence="12" id="KW-0186">Copper</keyword>
<dbReference type="Gene3D" id="3.30.70.100">
    <property type="match status" value="3"/>
</dbReference>
<dbReference type="InterPro" id="IPR059000">
    <property type="entry name" value="ATPase_P-type_domA"/>
</dbReference>
<dbReference type="PANTHER" id="PTHR46594">
    <property type="entry name" value="P-TYPE CATION-TRANSPORTING ATPASE"/>
    <property type="match status" value="1"/>
</dbReference>
<evidence type="ECO:0000256" key="13">
    <source>
        <dbReference type="ARBA" id="ARBA00023065"/>
    </source>
</evidence>
<dbReference type="OrthoDB" id="432719at2759"/>
<keyword evidence="7" id="KW-0677">Repeat</keyword>
<feature type="domain" description="HMA" evidence="18">
    <location>
        <begin position="75"/>
        <end position="141"/>
    </location>
</feature>
<feature type="transmembrane region" description="Helical" evidence="16">
    <location>
        <begin position="621"/>
        <end position="642"/>
    </location>
</feature>
<protein>
    <recommendedName>
        <fullName evidence="3">P-type Cu(+) transporter</fullName>
        <ecNumber evidence="3">7.2.2.8</ecNumber>
    </recommendedName>
</protein>
<evidence type="ECO:0000256" key="4">
    <source>
        <dbReference type="ARBA" id="ARBA00022448"/>
    </source>
</evidence>
<dbReference type="OMA" id="YSVISIM"/>
<feature type="domain" description="HMA" evidence="18">
    <location>
        <begin position="228"/>
        <end position="296"/>
    </location>
</feature>
<organism evidence="19 20">
    <name type="scientific">Ceratopteris richardii</name>
    <name type="common">Triangle waterfern</name>
    <dbReference type="NCBI Taxonomy" id="49495"/>
    <lineage>
        <taxon>Eukaryota</taxon>
        <taxon>Viridiplantae</taxon>
        <taxon>Streptophyta</taxon>
        <taxon>Embryophyta</taxon>
        <taxon>Tracheophyta</taxon>
        <taxon>Polypodiopsida</taxon>
        <taxon>Polypodiidae</taxon>
        <taxon>Polypodiales</taxon>
        <taxon>Pteridineae</taxon>
        <taxon>Pteridaceae</taxon>
        <taxon>Parkerioideae</taxon>
        <taxon>Ceratopteris</taxon>
    </lineage>
</organism>
<dbReference type="SUPFAM" id="SSF55008">
    <property type="entry name" value="HMA, heavy metal-associated domain"/>
    <property type="match status" value="3"/>
</dbReference>
<accession>A0A8T2T894</accession>
<evidence type="ECO:0000256" key="9">
    <source>
        <dbReference type="ARBA" id="ARBA00022840"/>
    </source>
</evidence>
<dbReference type="InterPro" id="IPR001757">
    <property type="entry name" value="P_typ_ATPase"/>
</dbReference>
<dbReference type="PRINTS" id="PR00942">
    <property type="entry name" value="CUATPASEI"/>
</dbReference>
<dbReference type="GO" id="GO:0005507">
    <property type="term" value="F:copper ion binding"/>
    <property type="evidence" value="ECO:0007669"/>
    <property type="project" value="InterPro"/>
</dbReference>
<dbReference type="FunFam" id="3.40.50.1000:FF:000031">
    <property type="entry name" value="Probable copper-transporting ATPase HMA5"/>
    <property type="match status" value="1"/>
</dbReference>
<comment type="caution">
    <text evidence="19">The sequence shown here is derived from an EMBL/GenBank/DDBJ whole genome shotgun (WGS) entry which is preliminary data.</text>
</comment>
<evidence type="ECO:0000313" key="19">
    <source>
        <dbReference type="EMBL" id="KAH7405139.1"/>
    </source>
</evidence>
<evidence type="ECO:0000256" key="12">
    <source>
        <dbReference type="ARBA" id="ARBA00023008"/>
    </source>
</evidence>
<dbReference type="PRINTS" id="PR00119">
    <property type="entry name" value="CATATPASE"/>
</dbReference>
<dbReference type="Proteomes" id="UP000825935">
    <property type="component" value="Chromosome 15"/>
</dbReference>
<dbReference type="FunFam" id="2.70.150.10:FF:000002">
    <property type="entry name" value="Copper-transporting ATPase 1, putative"/>
    <property type="match status" value="1"/>
</dbReference>
<dbReference type="GO" id="GO:0005524">
    <property type="term" value="F:ATP binding"/>
    <property type="evidence" value="ECO:0007669"/>
    <property type="project" value="UniProtKB-UniRule"/>
</dbReference>
<evidence type="ECO:0000256" key="5">
    <source>
        <dbReference type="ARBA" id="ARBA00022692"/>
    </source>
</evidence>
<dbReference type="InterPro" id="IPR036163">
    <property type="entry name" value="HMA_dom_sf"/>
</dbReference>
<dbReference type="NCBIfam" id="TIGR01494">
    <property type="entry name" value="ATPase_P-type"/>
    <property type="match status" value="1"/>
</dbReference>
<evidence type="ECO:0000256" key="3">
    <source>
        <dbReference type="ARBA" id="ARBA00012517"/>
    </source>
</evidence>
<feature type="transmembrane region" description="Helical" evidence="16">
    <location>
        <begin position="317"/>
        <end position="337"/>
    </location>
</feature>
<feature type="domain" description="HMA" evidence="18">
    <location>
        <begin position="153"/>
        <end position="219"/>
    </location>
</feature>
<keyword evidence="6 16" id="KW-0479">Metal-binding</keyword>
<comment type="similarity">
    <text evidence="2 16">Belongs to the cation transport ATPase (P-type) (TC 3.A.3) family. Type IB subfamily.</text>
</comment>
<evidence type="ECO:0000256" key="16">
    <source>
        <dbReference type="RuleBase" id="RU362081"/>
    </source>
</evidence>
<evidence type="ECO:0000256" key="10">
    <source>
        <dbReference type="ARBA" id="ARBA00022967"/>
    </source>
</evidence>
<dbReference type="EC" id="7.2.2.8" evidence="3"/>
<dbReference type="PANTHER" id="PTHR46594:SF4">
    <property type="entry name" value="P-TYPE CATION-TRANSPORTING ATPASE"/>
    <property type="match status" value="1"/>
</dbReference>
<reference evidence="19" key="1">
    <citation type="submission" date="2021-08" db="EMBL/GenBank/DDBJ databases">
        <title>WGS assembly of Ceratopteris richardii.</title>
        <authorList>
            <person name="Marchant D.B."/>
            <person name="Chen G."/>
            <person name="Jenkins J."/>
            <person name="Shu S."/>
            <person name="Leebens-Mack J."/>
            <person name="Grimwood J."/>
            <person name="Schmutz J."/>
            <person name="Soltis P."/>
            <person name="Soltis D."/>
            <person name="Chen Z.-H."/>
        </authorList>
    </citation>
    <scope>NUCLEOTIDE SEQUENCE</scope>
    <source>
        <strain evidence="19">Whitten #5841</strain>
        <tissue evidence="19">Leaf</tissue>
    </source>
</reference>
<dbReference type="CDD" id="cd00371">
    <property type="entry name" value="HMA"/>
    <property type="match status" value="3"/>
</dbReference>
<feature type="transmembrane region" description="Helical" evidence="16">
    <location>
        <begin position="971"/>
        <end position="991"/>
    </location>
</feature>
<feature type="transmembrane region" description="Helical" evidence="16">
    <location>
        <begin position="942"/>
        <end position="965"/>
    </location>
</feature>
<dbReference type="Gene3D" id="3.40.50.1000">
    <property type="entry name" value="HAD superfamily/HAD-like"/>
    <property type="match status" value="1"/>
</dbReference>
<dbReference type="InterPro" id="IPR044492">
    <property type="entry name" value="P_typ_ATPase_HD_dom"/>
</dbReference>
<keyword evidence="14 16" id="KW-0472">Membrane</keyword>
<feature type="region of interest" description="Disordered" evidence="17">
    <location>
        <begin position="42"/>
        <end position="65"/>
    </location>
</feature>
<dbReference type="CDD" id="cd02094">
    <property type="entry name" value="P-type_ATPase_Cu-like"/>
    <property type="match status" value="1"/>
</dbReference>
<dbReference type="SUPFAM" id="SSF56784">
    <property type="entry name" value="HAD-like"/>
    <property type="match status" value="1"/>
</dbReference>
<dbReference type="NCBIfam" id="TIGR00003">
    <property type="entry name" value="copper ion binding protein"/>
    <property type="match status" value="1"/>
</dbReference>
<keyword evidence="10" id="KW-1278">Translocase</keyword>
<evidence type="ECO:0000256" key="7">
    <source>
        <dbReference type="ARBA" id="ARBA00022737"/>
    </source>
</evidence>
<feature type="region of interest" description="Disordered" evidence="17">
    <location>
        <begin position="1"/>
        <end position="20"/>
    </location>
</feature>
<dbReference type="Pfam" id="PF00122">
    <property type="entry name" value="E1-E2_ATPase"/>
    <property type="match status" value="1"/>
</dbReference>
<dbReference type="InterPro" id="IPR018303">
    <property type="entry name" value="ATPase_P-typ_P_site"/>
</dbReference>
<dbReference type="SFLD" id="SFLDF00027">
    <property type="entry name" value="p-type_atpase"/>
    <property type="match status" value="1"/>
</dbReference>
<gene>
    <name evidence="19" type="ORF">KP509_15G058100</name>
</gene>
<feature type="transmembrane region" description="Helical" evidence="16">
    <location>
        <begin position="582"/>
        <end position="601"/>
    </location>
</feature>
<proteinExistence type="inferred from homology"/>
<dbReference type="InterPro" id="IPR006122">
    <property type="entry name" value="HMA_Cu_ion-bd"/>
</dbReference>
<keyword evidence="5 16" id="KW-0812">Transmembrane</keyword>
<evidence type="ECO:0000256" key="6">
    <source>
        <dbReference type="ARBA" id="ARBA00022723"/>
    </source>
</evidence>
<dbReference type="InterPro" id="IPR023299">
    <property type="entry name" value="ATPase_P-typ_cyto_dom_N"/>
</dbReference>
<comment type="subcellular location">
    <subcellularLocation>
        <location evidence="1">Membrane</location>
        <topology evidence="1">Multi-pass membrane protein</topology>
    </subcellularLocation>
</comment>
<keyword evidence="13" id="KW-0406">Ion transport</keyword>
<evidence type="ECO:0000256" key="11">
    <source>
        <dbReference type="ARBA" id="ARBA00022989"/>
    </source>
</evidence>
<evidence type="ECO:0000313" key="20">
    <source>
        <dbReference type="Proteomes" id="UP000825935"/>
    </source>
</evidence>
<dbReference type="SFLD" id="SFLDS00003">
    <property type="entry name" value="Haloacid_Dehalogenase"/>
    <property type="match status" value="1"/>
</dbReference>
<dbReference type="AlphaFoldDB" id="A0A8T2T894"/>
<name>A0A8T2T894_CERRI</name>
<dbReference type="SFLD" id="SFLDG00002">
    <property type="entry name" value="C1.7:_P-type_atpase_like"/>
    <property type="match status" value="1"/>
</dbReference>
<dbReference type="GO" id="GO:0140581">
    <property type="term" value="F:P-type monovalent copper transporter activity"/>
    <property type="evidence" value="ECO:0007669"/>
    <property type="project" value="UniProtKB-EC"/>
</dbReference>
<sequence>MMAVENHIPSNNGTLEASLRGSSSGNAVVLVPVPRYPAMPRLYSSSTKHSPSSDSLSGTRDVQLSNEATSSSDMCKVIFRVKGMECSACASSVEKTVKRLHGIQDASVALLDGTAQVVFYPAFINEQAMQTAIEDAGFDVVEIKNEEMHVNTTVCRLRIKGMTCTACSSCVESILEKIYGVKKAVVALAIEEAEVHYNPWIVSYKTLINCISDTGFEAELISAGNESNRIHLKLDGSASYSQKDMELLQNTLMEFLGVKNVETNLQSRTIVVAYDPDETGPRCLLEVIRKAGYTAALQRDLGAPDRSEEMKGYKLQFFWSCAFTIPLFACSMIFPYIPALKVILNTRIVNMLTVGTLIRWVLSSPVQFVLGRRFYIGAYKALGHGATNMDVLIVLGTNAAYFYSVYVAIRAATSAHFKETEFFETSAMLISFILLGKYLEILAKGKTSEAIAKLIELQPECATLLELDGNGEIRAEMEISTQLIHRKDVVKIVPGKKIPTDGIVVWGHSYVNESMITGEACPVPKKTGDKIIAGTLNESGVLHAQTTRVGSETALSQIVRLVKAAQMAKAPVQKYADKVSQYFVPFVVLAALVTWLAWLSAGFCHSYPKAWLPASMDEFELALQFGIAVLVIACPCALGLATPTAVMVATGKGASQGILIKGGQALENAHKVHCMVFDKTGTLTEGKPAVTRTKLFGSLDLPTFYSLVSSVEANSTHPIARAILQHTASLQEETSSQTWNSKVEGFESVTGQGVHAILAGKRVAVGNRRLMQELNVTLSEELQQHLQHMEDLAETAVLVSIDDEIFGIISITDPVKEEAAWAISMLQSWGVQSIIVTGDNWGTARAVAKRVGVEIVIAEADPTAKVEKIKDLQKNGMIVGMVGDGINDSPALVAADVGMAIGAGTDVAIEAADIVLMRSNLEDVLTAIDLSKKTFSRIKINYLWAMGYNLLALPLAAGVLFPFIGLRLPPWVAGAAMAVSSVSVVCSSLLLRSYKRPNSPNSLKQIKVAS</sequence>
<feature type="compositionally biased region" description="Polar residues" evidence="17">
    <location>
        <begin position="8"/>
        <end position="20"/>
    </location>
</feature>
<evidence type="ECO:0000259" key="18">
    <source>
        <dbReference type="PROSITE" id="PS50846"/>
    </source>
</evidence>
<evidence type="ECO:0000256" key="1">
    <source>
        <dbReference type="ARBA" id="ARBA00004141"/>
    </source>
</evidence>
<dbReference type="InterPro" id="IPR036412">
    <property type="entry name" value="HAD-like_sf"/>
</dbReference>
<dbReference type="NCBIfam" id="TIGR01525">
    <property type="entry name" value="ATPase-IB_hvy"/>
    <property type="match status" value="1"/>
</dbReference>
<dbReference type="FunFam" id="3.30.70.100:FF:000033">
    <property type="entry name" value="Copper-transporting ATPase HMA5"/>
    <property type="match status" value="2"/>
</dbReference>